<dbReference type="AlphaFoldDB" id="A0A6P5RZ35"/>
<accession>A0A6P5RZ35</accession>
<name>A0A6P5RZ35_PRUAV</name>
<feature type="compositionally biased region" description="Basic and acidic residues" evidence="6">
    <location>
        <begin position="473"/>
        <end position="485"/>
    </location>
</feature>
<organism evidence="8 9">
    <name type="scientific">Prunus avium</name>
    <name type="common">Cherry</name>
    <name type="synonym">Cerasus avium</name>
    <dbReference type="NCBI Taxonomy" id="42229"/>
    <lineage>
        <taxon>Eukaryota</taxon>
        <taxon>Viridiplantae</taxon>
        <taxon>Streptophyta</taxon>
        <taxon>Embryophyta</taxon>
        <taxon>Tracheophyta</taxon>
        <taxon>Spermatophyta</taxon>
        <taxon>Magnoliopsida</taxon>
        <taxon>eudicotyledons</taxon>
        <taxon>Gunneridae</taxon>
        <taxon>Pentapetalae</taxon>
        <taxon>rosids</taxon>
        <taxon>fabids</taxon>
        <taxon>Rosales</taxon>
        <taxon>Rosaceae</taxon>
        <taxon>Amygdaloideae</taxon>
        <taxon>Amygdaleae</taxon>
        <taxon>Prunus</taxon>
    </lineage>
</organism>
<dbReference type="InterPro" id="IPR015300">
    <property type="entry name" value="DNA-bd_pseudobarrel_sf"/>
</dbReference>
<evidence type="ECO:0000256" key="4">
    <source>
        <dbReference type="ARBA" id="ARBA00023163"/>
    </source>
</evidence>
<reference evidence="9" key="1">
    <citation type="submission" date="2025-08" db="UniProtKB">
        <authorList>
            <consortium name="RefSeq"/>
        </authorList>
    </citation>
    <scope>IDENTIFICATION</scope>
</reference>
<gene>
    <name evidence="9" type="primary">LOC110752147</name>
</gene>
<dbReference type="GO" id="GO:0005634">
    <property type="term" value="C:nucleus"/>
    <property type="evidence" value="ECO:0007669"/>
    <property type="project" value="UniProtKB-SubCell"/>
</dbReference>
<dbReference type="SUPFAM" id="SSF101936">
    <property type="entry name" value="DNA-binding pseudobarrel domain"/>
    <property type="match status" value="3"/>
</dbReference>
<keyword evidence="5" id="KW-0539">Nucleus</keyword>
<feature type="region of interest" description="Disordered" evidence="6">
    <location>
        <begin position="458"/>
        <end position="491"/>
    </location>
</feature>
<feature type="domain" description="TF-B3" evidence="7">
    <location>
        <begin position="366"/>
        <end position="442"/>
    </location>
</feature>
<dbReference type="PROSITE" id="PS50863">
    <property type="entry name" value="B3"/>
    <property type="match status" value="3"/>
</dbReference>
<dbReference type="GO" id="GO:0003677">
    <property type="term" value="F:DNA binding"/>
    <property type="evidence" value="ECO:0007669"/>
    <property type="project" value="UniProtKB-KW"/>
</dbReference>
<feature type="region of interest" description="Disordered" evidence="6">
    <location>
        <begin position="138"/>
        <end position="171"/>
    </location>
</feature>
<keyword evidence="4" id="KW-0804">Transcription</keyword>
<evidence type="ECO:0000313" key="8">
    <source>
        <dbReference type="Proteomes" id="UP000515124"/>
    </source>
</evidence>
<feature type="compositionally biased region" description="Basic and acidic residues" evidence="6">
    <location>
        <begin position="153"/>
        <end position="165"/>
    </location>
</feature>
<evidence type="ECO:0000256" key="6">
    <source>
        <dbReference type="SAM" id="MobiDB-lite"/>
    </source>
</evidence>
<dbReference type="InterPro" id="IPR050655">
    <property type="entry name" value="Plant_B3_domain"/>
</dbReference>
<dbReference type="Gene3D" id="2.40.330.10">
    <property type="entry name" value="DNA-binding pseudobarrel domain"/>
    <property type="match status" value="3"/>
</dbReference>
<evidence type="ECO:0000256" key="5">
    <source>
        <dbReference type="ARBA" id="ARBA00023242"/>
    </source>
</evidence>
<keyword evidence="8" id="KW-1185">Reference proteome</keyword>
<protein>
    <submittedName>
        <fullName evidence="9">Uncharacterized protein LOC110752147</fullName>
    </submittedName>
</protein>
<evidence type="ECO:0000256" key="3">
    <source>
        <dbReference type="ARBA" id="ARBA00023125"/>
    </source>
</evidence>
<sequence length="837" mass="92709">MDGKVACVECTQKCLLDHGNKKKASPDVGSFFKIMIGDQFSKLLFLPPKFAPTVSALVNQKAVLEDSRGLQWEVIISRINGSLSLKQGWNAFSLDHDLKIGEFLVFNYITSAHFIVKIYDKSGCEKLNFPEAVNQKKRTRDNRKYTKAGPSHTIDKSSMNKRDSRTSVVSGSDADIGHHLYEMNDMGKALIVTENASTLDNSNERSKHNPKEAYIEEMICMFDRDVGDKQEDDRTYIFDLSDFEMLTKNAGTGGSNEVTAMDETCSHHDDALLRLRNGAGPVDKNPVAKGAVTTAIPMDETCSDHDGSLLRLINEASSVDKSPVAKEAVTAAIPSEASKFDRSWINNSSETEVQNTADCIISLQFLPPKFAPTVSALVNQKAVLEDSRGLQWEVIISRSNGSLSLKQGWNAFSLDHDLKIGEFLVFNYITSAHFIVKIYDKSGCEKLNFPEAVNQKKRTRDNRKYTKAGPSHTIDKSSMNKRDSRTSVVSGSDADIGHHLYEMNDMGKALIVTENASTLDNSNERSKHNPKEAYIEEMICMFDRDVGDKQEDDRTYIFDLSDFEMLTKNAGTGGSNEVTAMDETCSHHDDALLRLRNGAGPVDKNPVAKGAVTTAIPMDETCSDHDGSLLRLINEASSVDKSPVAKEAVTAAIPSEASKFDRSWINNSSETEVQNTDKAMKAIKIESVELTSDPCSQKIIPQINGESVKVVNPVCSKISNMIRTENDCAVPVVKSEPVDPVITLLISSSFSCQELPMRLPIRMTYRGRPQTDRRVVYLRDPVMRLWPVLYIERNYFQTLASGWEAFSKANNIQPGDECVIGVENGVEGICPVQIISK</sequence>
<dbReference type="InterPro" id="IPR003340">
    <property type="entry name" value="B3_DNA-bd"/>
</dbReference>
<dbReference type="CDD" id="cd10017">
    <property type="entry name" value="B3_DNA"/>
    <property type="match status" value="3"/>
</dbReference>
<keyword evidence="3" id="KW-0238">DNA-binding</keyword>
<dbReference type="KEGG" id="pavi:110752147"/>
<feature type="domain" description="TF-B3" evidence="7">
    <location>
        <begin position="742"/>
        <end position="837"/>
    </location>
</feature>
<dbReference type="Pfam" id="PF02362">
    <property type="entry name" value="B3"/>
    <property type="match status" value="2"/>
</dbReference>
<dbReference type="RefSeq" id="XP_021808444.1">
    <property type="nucleotide sequence ID" value="XM_021952752.1"/>
</dbReference>
<dbReference type="PANTHER" id="PTHR31920:SF112">
    <property type="entry name" value="TF-B3 DOMAIN-CONTAINING PROTEIN"/>
    <property type="match status" value="1"/>
</dbReference>
<dbReference type="PANTHER" id="PTHR31920">
    <property type="entry name" value="B3 DOMAIN-CONTAINING"/>
    <property type="match status" value="1"/>
</dbReference>
<keyword evidence="2" id="KW-0805">Transcription regulation</keyword>
<evidence type="ECO:0000259" key="7">
    <source>
        <dbReference type="PROSITE" id="PS50863"/>
    </source>
</evidence>
<dbReference type="SMART" id="SM01019">
    <property type="entry name" value="B3"/>
    <property type="match status" value="3"/>
</dbReference>
<dbReference type="Proteomes" id="UP000515124">
    <property type="component" value="Unplaced"/>
</dbReference>
<evidence type="ECO:0000256" key="2">
    <source>
        <dbReference type="ARBA" id="ARBA00023015"/>
    </source>
</evidence>
<proteinExistence type="predicted"/>
<comment type="subcellular location">
    <subcellularLocation>
        <location evidence="1">Nucleus</location>
    </subcellularLocation>
</comment>
<dbReference type="GeneID" id="110752147"/>
<evidence type="ECO:0000313" key="9">
    <source>
        <dbReference type="RefSeq" id="XP_021808444.1"/>
    </source>
</evidence>
<feature type="domain" description="TF-B3" evidence="7">
    <location>
        <begin position="29"/>
        <end position="122"/>
    </location>
</feature>
<evidence type="ECO:0000256" key="1">
    <source>
        <dbReference type="ARBA" id="ARBA00004123"/>
    </source>
</evidence>